<organism evidence="1 2">
    <name type="scientific">Spirodela intermedia</name>
    <name type="common">Intermediate duckweed</name>
    <dbReference type="NCBI Taxonomy" id="51605"/>
    <lineage>
        <taxon>Eukaryota</taxon>
        <taxon>Viridiplantae</taxon>
        <taxon>Streptophyta</taxon>
        <taxon>Embryophyta</taxon>
        <taxon>Tracheophyta</taxon>
        <taxon>Spermatophyta</taxon>
        <taxon>Magnoliopsida</taxon>
        <taxon>Liliopsida</taxon>
        <taxon>Araceae</taxon>
        <taxon>Lemnoideae</taxon>
        <taxon>Spirodela</taxon>
    </lineage>
</organism>
<protein>
    <submittedName>
        <fullName evidence="1">Uncharacterized protein</fullName>
    </submittedName>
</protein>
<evidence type="ECO:0000313" key="1">
    <source>
        <dbReference type="EMBL" id="CAA7396336.1"/>
    </source>
</evidence>
<proteinExistence type="predicted"/>
<sequence length="26" mass="3114">MKPTFQNCCQKQIKTWCSKKIIMPID</sequence>
<evidence type="ECO:0000313" key="2">
    <source>
        <dbReference type="Proteomes" id="UP000663760"/>
    </source>
</evidence>
<gene>
    <name evidence="1" type="ORF">SI8410_05006999</name>
</gene>
<dbReference type="AlphaFoldDB" id="A0A7I8KGC5"/>
<name>A0A7I8KGC5_SPIIN</name>
<dbReference type="EMBL" id="LR746268">
    <property type="protein sequence ID" value="CAA7396336.1"/>
    <property type="molecule type" value="Genomic_DNA"/>
</dbReference>
<reference evidence="1" key="1">
    <citation type="submission" date="2020-02" db="EMBL/GenBank/DDBJ databases">
        <authorList>
            <person name="Scholz U."/>
            <person name="Mascher M."/>
            <person name="Fiebig A."/>
        </authorList>
    </citation>
    <scope>NUCLEOTIDE SEQUENCE</scope>
</reference>
<accession>A0A7I8KGC5</accession>
<keyword evidence="2" id="KW-1185">Reference proteome</keyword>
<dbReference type="Proteomes" id="UP000663760">
    <property type="component" value="Chromosome 5"/>
</dbReference>